<evidence type="ECO:0000256" key="2">
    <source>
        <dbReference type="ARBA" id="ARBA00022490"/>
    </source>
</evidence>
<dbReference type="PROSITE" id="PS00411">
    <property type="entry name" value="KINESIN_MOTOR_1"/>
    <property type="match status" value="1"/>
</dbReference>
<dbReference type="PANTHER" id="PTHR47969">
    <property type="entry name" value="CHROMOSOME-ASSOCIATED KINESIN KIF4A-RELATED"/>
    <property type="match status" value="1"/>
</dbReference>
<comment type="subcellular location">
    <subcellularLocation>
        <location evidence="1">Cytoplasm</location>
        <location evidence="1">Cytoskeleton</location>
    </subcellularLocation>
</comment>
<dbReference type="InterPro" id="IPR001752">
    <property type="entry name" value="Kinesin_motor_dom"/>
</dbReference>
<evidence type="ECO:0000256" key="1">
    <source>
        <dbReference type="ARBA" id="ARBA00004245"/>
    </source>
</evidence>
<dbReference type="GO" id="GO:0003777">
    <property type="term" value="F:microtubule motor activity"/>
    <property type="evidence" value="ECO:0007669"/>
    <property type="project" value="InterPro"/>
</dbReference>
<keyword evidence="3 7" id="KW-0547">Nucleotide-binding</keyword>
<keyword evidence="5 9" id="KW-0175">Coiled coil</keyword>
<sequence length="480" mass="55031">MEDRRVGREENVRVYVRVRPLNKNESQGFVKGTIEIDKENDSIRLNNNEYREYEKYFRFHGVFSEESSQMQVYQLVAAPIVDTVLNGFNGTILAYGQTGSGKTYTMVGDHSSEELQGIIPNSFTQIFGKISTSAAYRSFVVTVTFLEIYNEEIKDLLAPNSDKKLVIHEHKKYGSFVKDLSGFTVNSVQEMMKLFTKGNKNRTTKSNAINTRSSRSHAIFTIMVESKNRNTNETTIGKLNFVDLAGSERLSRTKATGDMLKEASHINLSLSVLGNVISTLVDEKASHVPYRNSKLTRLLQDSLGGNSKTAMIATLSIAEIDYDESYCTLRYATKVRYIKNYVSANKKEDGLIASFEKQIQELRKKIQTIDDEQKIKRQKQYDLKMKINEKKKIEDEIINTENTKQELVTKIEKLQQKIIVGGINLLDKVEEQKYLIKQSSSELQTIYEKNKNLEEVLTNKGKEKIELERIYTSFRKKMKI</sequence>
<dbReference type="InterPro" id="IPR027640">
    <property type="entry name" value="Kinesin-like_fam"/>
</dbReference>
<dbReference type="GO" id="GO:0051231">
    <property type="term" value="P:spindle elongation"/>
    <property type="evidence" value="ECO:0007669"/>
    <property type="project" value="TreeGrafter"/>
</dbReference>
<dbReference type="GO" id="GO:0005875">
    <property type="term" value="C:microtubule associated complex"/>
    <property type="evidence" value="ECO:0007669"/>
    <property type="project" value="TreeGrafter"/>
</dbReference>
<dbReference type="SUPFAM" id="SSF52540">
    <property type="entry name" value="P-loop containing nucleoside triphosphate hydrolases"/>
    <property type="match status" value="1"/>
</dbReference>
<name>A0AAW1UER0_9CUCU</name>
<dbReference type="GO" id="GO:0005524">
    <property type="term" value="F:ATP binding"/>
    <property type="evidence" value="ECO:0007669"/>
    <property type="project" value="UniProtKB-UniRule"/>
</dbReference>
<gene>
    <name evidence="11" type="ORF">WA026_003811</name>
</gene>
<comment type="caution">
    <text evidence="11">The sequence shown here is derived from an EMBL/GenBank/DDBJ whole genome shotgun (WGS) entry which is preliminary data.</text>
</comment>
<dbReference type="Pfam" id="PF00225">
    <property type="entry name" value="Kinesin"/>
    <property type="match status" value="1"/>
</dbReference>
<feature type="binding site" evidence="7">
    <location>
        <begin position="96"/>
        <end position="103"/>
    </location>
    <ligand>
        <name>ATP</name>
        <dbReference type="ChEBI" id="CHEBI:30616"/>
    </ligand>
</feature>
<evidence type="ECO:0000256" key="8">
    <source>
        <dbReference type="RuleBase" id="RU000394"/>
    </source>
</evidence>
<dbReference type="Gene3D" id="3.40.850.10">
    <property type="entry name" value="Kinesin motor domain"/>
    <property type="match status" value="1"/>
</dbReference>
<keyword evidence="12" id="KW-1185">Reference proteome</keyword>
<proteinExistence type="inferred from homology"/>
<dbReference type="PANTHER" id="PTHR47969:SF15">
    <property type="entry name" value="CHROMOSOME-ASSOCIATED KINESIN KIF4A-RELATED"/>
    <property type="match status" value="1"/>
</dbReference>
<dbReference type="Proteomes" id="UP001431783">
    <property type="component" value="Unassembled WGS sequence"/>
</dbReference>
<dbReference type="PRINTS" id="PR00380">
    <property type="entry name" value="KINESINHEAVY"/>
</dbReference>
<evidence type="ECO:0000313" key="11">
    <source>
        <dbReference type="EMBL" id="KAK9878992.1"/>
    </source>
</evidence>
<reference evidence="11 12" key="1">
    <citation type="submission" date="2023-03" db="EMBL/GenBank/DDBJ databases">
        <title>Genome insight into feeding habits of ladybird beetles.</title>
        <authorList>
            <person name="Li H.-S."/>
            <person name="Huang Y.-H."/>
            <person name="Pang H."/>
        </authorList>
    </citation>
    <scope>NUCLEOTIDE SEQUENCE [LARGE SCALE GENOMIC DNA]</scope>
    <source>
        <strain evidence="11">SYSU_2023b</strain>
        <tissue evidence="11">Whole body</tissue>
    </source>
</reference>
<evidence type="ECO:0000256" key="7">
    <source>
        <dbReference type="PROSITE-ProRule" id="PRU00283"/>
    </source>
</evidence>
<keyword evidence="4 7" id="KW-0067">ATP-binding</keyword>
<evidence type="ECO:0000256" key="6">
    <source>
        <dbReference type="ARBA" id="ARBA00023212"/>
    </source>
</evidence>
<dbReference type="SMART" id="SM00129">
    <property type="entry name" value="KISc"/>
    <property type="match status" value="1"/>
</dbReference>
<evidence type="ECO:0000256" key="9">
    <source>
        <dbReference type="SAM" id="Coils"/>
    </source>
</evidence>
<dbReference type="GO" id="GO:0008017">
    <property type="term" value="F:microtubule binding"/>
    <property type="evidence" value="ECO:0007669"/>
    <property type="project" value="InterPro"/>
</dbReference>
<keyword evidence="7 8" id="KW-0505">Motor protein</keyword>
<dbReference type="PROSITE" id="PS50067">
    <property type="entry name" value="KINESIN_MOTOR_2"/>
    <property type="match status" value="1"/>
</dbReference>
<dbReference type="FunFam" id="3.40.850.10:FF:000082">
    <property type="entry name" value="OSM3-like kinesin"/>
    <property type="match status" value="1"/>
</dbReference>
<evidence type="ECO:0000259" key="10">
    <source>
        <dbReference type="PROSITE" id="PS50067"/>
    </source>
</evidence>
<dbReference type="InterPro" id="IPR036961">
    <property type="entry name" value="Kinesin_motor_dom_sf"/>
</dbReference>
<dbReference type="GO" id="GO:0007052">
    <property type="term" value="P:mitotic spindle organization"/>
    <property type="evidence" value="ECO:0007669"/>
    <property type="project" value="TreeGrafter"/>
</dbReference>
<dbReference type="AlphaFoldDB" id="A0AAW1UER0"/>
<comment type="similarity">
    <text evidence="7 8">Belongs to the TRAFAC class myosin-kinesin ATPase superfamily. Kinesin family.</text>
</comment>
<evidence type="ECO:0000313" key="12">
    <source>
        <dbReference type="Proteomes" id="UP001431783"/>
    </source>
</evidence>
<keyword evidence="6" id="KW-0206">Cytoskeleton</keyword>
<keyword evidence="2" id="KW-0963">Cytoplasm</keyword>
<protein>
    <recommendedName>
        <fullName evidence="8">Kinesin-like protein</fullName>
    </recommendedName>
</protein>
<dbReference type="InterPro" id="IPR019821">
    <property type="entry name" value="Kinesin_motor_CS"/>
</dbReference>
<evidence type="ECO:0000256" key="4">
    <source>
        <dbReference type="ARBA" id="ARBA00022840"/>
    </source>
</evidence>
<dbReference type="GO" id="GO:0005874">
    <property type="term" value="C:microtubule"/>
    <property type="evidence" value="ECO:0007669"/>
    <property type="project" value="UniProtKB-KW"/>
</dbReference>
<organism evidence="11 12">
    <name type="scientific">Henosepilachna vigintioctopunctata</name>
    <dbReference type="NCBI Taxonomy" id="420089"/>
    <lineage>
        <taxon>Eukaryota</taxon>
        <taxon>Metazoa</taxon>
        <taxon>Ecdysozoa</taxon>
        <taxon>Arthropoda</taxon>
        <taxon>Hexapoda</taxon>
        <taxon>Insecta</taxon>
        <taxon>Pterygota</taxon>
        <taxon>Neoptera</taxon>
        <taxon>Endopterygota</taxon>
        <taxon>Coleoptera</taxon>
        <taxon>Polyphaga</taxon>
        <taxon>Cucujiformia</taxon>
        <taxon>Coccinelloidea</taxon>
        <taxon>Coccinellidae</taxon>
        <taxon>Epilachninae</taxon>
        <taxon>Epilachnini</taxon>
        <taxon>Henosepilachna</taxon>
    </lineage>
</organism>
<dbReference type="EMBL" id="JARQZJ010000061">
    <property type="protein sequence ID" value="KAK9878992.1"/>
    <property type="molecule type" value="Genomic_DNA"/>
</dbReference>
<feature type="coiled-coil region" evidence="9">
    <location>
        <begin position="345"/>
        <end position="456"/>
    </location>
</feature>
<dbReference type="InterPro" id="IPR027417">
    <property type="entry name" value="P-loop_NTPase"/>
</dbReference>
<feature type="domain" description="Kinesin motor" evidence="10">
    <location>
        <begin position="11"/>
        <end position="338"/>
    </location>
</feature>
<evidence type="ECO:0000256" key="3">
    <source>
        <dbReference type="ARBA" id="ARBA00022741"/>
    </source>
</evidence>
<keyword evidence="8" id="KW-0493">Microtubule</keyword>
<evidence type="ECO:0000256" key="5">
    <source>
        <dbReference type="ARBA" id="ARBA00023054"/>
    </source>
</evidence>
<accession>A0AAW1UER0</accession>
<dbReference type="GO" id="GO:0007018">
    <property type="term" value="P:microtubule-based movement"/>
    <property type="evidence" value="ECO:0007669"/>
    <property type="project" value="InterPro"/>
</dbReference>